<keyword evidence="1" id="KW-0812">Transmembrane</keyword>
<protein>
    <submittedName>
        <fullName evidence="2">Uncharacterized protein</fullName>
    </submittedName>
</protein>
<evidence type="ECO:0000313" key="2">
    <source>
        <dbReference type="EMBL" id="MDQ0471664.1"/>
    </source>
</evidence>
<dbReference type="EMBL" id="JAUSVX010000009">
    <property type="protein sequence ID" value="MDQ0471664.1"/>
    <property type="molecule type" value="Genomic_DNA"/>
</dbReference>
<comment type="caution">
    <text evidence="2">The sequence shown here is derived from an EMBL/GenBank/DDBJ whole genome shotgun (WGS) entry which is preliminary data.</text>
</comment>
<keyword evidence="3" id="KW-1185">Reference proteome</keyword>
<gene>
    <name evidence="2" type="ORF">QO011_004689</name>
</gene>
<dbReference type="Proteomes" id="UP001242480">
    <property type="component" value="Unassembled WGS sequence"/>
</dbReference>
<organism evidence="2 3">
    <name type="scientific">Labrys wisconsinensis</name>
    <dbReference type="NCBI Taxonomy" id="425677"/>
    <lineage>
        <taxon>Bacteria</taxon>
        <taxon>Pseudomonadati</taxon>
        <taxon>Pseudomonadota</taxon>
        <taxon>Alphaproteobacteria</taxon>
        <taxon>Hyphomicrobiales</taxon>
        <taxon>Xanthobacteraceae</taxon>
        <taxon>Labrys</taxon>
    </lineage>
</organism>
<accession>A0ABU0JBL6</accession>
<evidence type="ECO:0000256" key="1">
    <source>
        <dbReference type="SAM" id="Phobius"/>
    </source>
</evidence>
<dbReference type="RefSeq" id="WP_307277215.1">
    <property type="nucleotide sequence ID" value="NZ_JAUSVX010000009.1"/>
</dbReference>
<keyword evidence="1" id="KW-0472">Membrane</keyword>
<proteinExistence type="predicted"/>
<keyword evidence="1" id="KW-1133">Transmembrane helix</keyword>
<evidence type="ECO:0000313" key="3">
    <source>
        <dbReference type="Proteomes" id="UP001242480"/>
    </source>
</evidence>
<reference evidence="2 3" key="1">
    <citation type="submission" date="2023-07" db="EMBL/GenBank/DDBJ databases">
        <title>Genomic Encyclopedia of Type Strains, Phase IV (KMG-IV): sequencing the most valuable type-strain genomes for metagenomic binning, comparative biology and taxonomic classification.</title>
        <authorList>
            <person name="Goeker M."/>
        </authorList>
    </citation>
    <scope>NUCLEOTIDE SEQUENCE [LARGE SCALE GENOMIC DNA]</scope>
    <source>
        <strain evidence="2 3">DSM 19619</strain>
    </source>
</reference>
<name>A0ABU0JBL6_9HYPH</name>
<feature type="transmembrane region" description="Helical" evidence="1">
    <location>
        <begin position="12"/>
        <end position="33"/>
    </location>
</feature>
<sequence>MNSNSLAWIKPALFGACAGAVALAVVGFHWGGWVTGDGARSMAESQSQDAVVVALTPICLDLAKRDPDFAAKLADLKKASSYGRGEEIVKAGWGTTLGTEATNKLVARACADKLVL</sequence>